<reference evidence="6" key="1">
    <citation type="journal article" date="2014" name="Int. J. Syst. Evol. Microbiol.">
        <title>Complete genome sequence of Corynebacterium casei LMG S-19264T (=DSM 44701T), isolated from a smear-ripened cheese.</title>
        <authorList>
            <consortium name="US DOE Joint Genome Institute (JGI-PGF)"/>
            <person name="Walter F."/>
            <person name="Albersmeier A."/>
            <person name="Kalinowski J."/>
            <person name="Ruckert C."/>
        </authorList>
    </citation>
    <scope>NUCLEOTIDE SEQUENCE</scope>
    <source>
        <strain evidence="6">VKM Ac-1069</strain>
    </source>
</reference>
<sequence>MTATNSGAPARFPGVGAPARPGWRTRRRHHAEHRADQHAAALTAERLIWAWRQACEGAGASRTVDTPSGPTVSTPAVASVTLGPPTVLIVRLLPGQLPEDLRKAAPRLAPHLGAVALRVEPRGLGWARVELLDRDPLADPYRIRHHHAGPVLLGLTESGPLWVDPPDLPHMICQGQTRSGKSTWTYGLLAQLAHRRTVRIAGVDASGLTLRPFAVADRVVSGLADLDRVEHVLAALVDDMDTRLTAMPVDRDVLPVDDHHPLILVVLEEWPGILRALDTADTRQGKRVRALVARLLAESHKVGMRVLLLAQRAEATIVGAAERAQCAGRLSFRVDSPEAVKLLHAGAEDLAPDHAGADPGIALYTWPGLPVGRLRAPYLSYAEYARAVAP</sequence>
<dbReference type="PANTHER" id="PTHR22683:SF41">
    <property type="entry name" value="DNA TRANSLOCASE FTSK"/>
    <property type="match status" value="1"/>
</dbReference>
<dbReference type="GO" id="GO:0003677">
    <property type="term" value="F:DNA binding"/>
    <property type="evidence" value="ECO:0007669"/>
    <property type="project" value="InterPro"/>
</dbReference>
<dbReference type="PROSITE" id="PS50901">
    <property type="entry name" value="FTSK"/>
    <property type="match status" value="1"/>
</dbReference>
<keyword evidence="2 3" id="KW-0067">ATP-binding</keyword>
<keyword evidence="7" id="KW-1185">Reference proteome</keyword>
<feature type="region of interest" description="Disordered" evidence="4">
    <location>
        <begin position="1"/>
        <end position="33"/>
    </location>
</feature>
<feature type="compositionally biased region" description="Basic residues" evidence="4">
    <location>
        <begin position="23"/>
        <end position="32"/>
    </location>
</feature>
<evidence type="ECO:0000256" key="3">
    <source>
        <dbReference type="PROSITE-ProRule" id="PRU00289"/>
    </source>
</evidence>
<dbReference type="RefSeq" id="WP_037046190.1">
    <property type="nucleotide sequence ID" value="NZ_BAAAUZ010000042.1"/>
</dbReference>
<dbReference type="InterPro" id="IPR027417">
    <property type="entry name" value="P-loop_NTPase"/>
</dbReference>
<feature type="domain" description="FtsK" evidence="5">
    <location>
        <begin position="158"/>
        <end position="341"/>
    </location>
</feature>
<evidence type="ECO:0000313" key="6">
    <source>
        <dbReference type="EMBL" id="GLL11360.1"/>
    </source>
</evidence>
<gene>
    <name evidence="6" type="ORF">GCM10017577_25010</name>
</gene>
<dbReference type="PANTHER" id="PTHR22683">
    <property type="entry name" value="SPORULATION PROTEIN RELATED"/>
    <property type="match status" value="1"/>
</dbReference>
<evidence type="ECO:0000256" key="4">
    <source>
        <dbReference type="SAM" id="MobiDB-lite"/>
    </source>
</evidence>
<evidence type="ECO:0000313" key="7">
    <source>
        <dbReference type="Proteomes" id="UP001143463"/>
    </source>
</evidence>
<proteinExistence type="predicted"/>
<organism evidence="6 7">
    <name type="scientific">Pseudonocardia halophobica</name>
    <dbReference type="NCBI Taxonomy" id="29401"/>
    <lineage>
        <taxon>Bacteria</taxon>
        <taxon>Bacillati</taxon>
        <taxon>Actinomycetota</taxon>
        <taxon>Actinomycetes</taxon>
        <taxon>Pseudonocardiales</taxon>
        <taxon>Pseudonocardiaceae</taxon>
        <taxon>Pseudonocardia</taxon>
    </lineage>
</organism>
<dbReference type="Proteomes" id="UP001143463">
    <property type="component" value="Unassembled WGS sequence"/>
</dbReference>
<name>A0A9W6L3D0_9PSEU</name>
<protein>
    <recommendedName>
        <fullName evidence="5">FtsK domain-containing protein</fullName>
    </recommendedName>
</protein>
<dbReference type="AlphaFoldDB" id="A0A9W6L3D0"/>
<dbReference type="Pfam" id="PF01580">
    <property type="entry name" value="FtsK_SpoIIIE"/>
    <property type="match status" value="1"/>
</dbReference>
<comment type="caution">
    <text evidence="6">The sequence shown here is derived from an EMBL/GenBank/DDBJ whole genome shotgun (WGS) entry which is preliminary data.</text>
</comment>
<reference evidence="6" key="2">
    <citation type="submission" date="2023-01" db="EMBL/GenBank/DDBJ databases">
        <authorList>
            <person name="Sun Q."/>
            <person name="Evtushenko L."/>
        </authorList>
    </citation>
    <scope>NUCLEOTIDE SEQUENCE</scope>
    <source>
        <strain evidence="6">VKM Ac-1069</strain>
    </source>
</reference>
<keyword evidence="1 3" id="KW-0547">Nucleotide-binding</keyword>
<dbReference type="SUPFAM" id="SSF52540">
    <property type="entry name" value="P-loop containing nucleoside triphosphate hydrolases"/>
    <property type="match status" value="1"/>
</dbReference>
<evidence type="ECO:0000259" key="5">
    <source>
        <dbReference type="PROSITE" id="PS50901"/>
    </source>
</evidence>
<evidence type="ECO:0000256" key="1">
    <source>
        <dbReference type="ARBA" id="ARBA00022741"/>
    </source>
</evidence>
<evidence type="ECO:0000256" key="2">
    <source>
        <dbReference type="ARBA" id="ARBA00022840"/>
    </source>
</evidence>
<dbReference type="GO" id="GO:0005524">
    <property type="term" value="F:ATP binding"/>
    <property type="evidence" value="ECO:0007669"/>
    <property type="project" value="UniProtKB-UniRule"/>
</dbReference>
<dbReference type="InterPro" id="IPR050206">
    <property type="entry name" value="FtsK/SpoIIIE/SftA"/>
</dbReference>
<dbReference type="InterPro" id="IPR002543">
    <property type="entry name" value="FtsK_dom"/>
</dbReference>
<dbReference type="EMBL" id="BSFQ01000008">
    <property type="protein sequence ID" value="GLL11360.1"/>
    <property type="molecule type" value="Genomic_DNA"/>
</dbReference>
<feature type="binding site" evidence="3">
    <location>
        <begin position="175"/>
        <end position="182"/>
    </location>
    <ligand>
        <name>ATP</name>
        <dbReference type="ChEBI" id="CHEBI:30616"/>
    </ligand>
</feature>
<dbReference type="Gene3D" id="3.40.50.300">
    <property type="entry name" value="P-loop containing nucleotide triphosphate hydrolases"/>
    <property type="match status" value="1"/>
</dbReference>
<accession>A0A9W6L3D0</accession>